<feature type="transmembrane region" description="Helical" evidence="6">
    <location>
        <begin position="21"/>
        <end position="43"/>
    </location>
</feature>
<organism evidence="9 10">
    <name type="scientific">Aquimarina algiphila</name>
    <dbReference type="NCBI Taxonomy" id="2047982"/>
    <lineage>
        <taxon>Bacteria</taxon>
        <taxon>Pseudomonadati</taxon>
        <taxon>Bacteroidota</taxon>
        <taxon>Flavobacteriia</taxon>
        <taxon>Flavobacteriales</taxon>
        <taxon>Flavobacteriaceae</taxon>
        <taxon>Aquimarina</taxon>
    </lineage>
</organism>
<evidence type="ECO:0000256" key="4">
    <source>
        <dbReference type="ARBA" id="ARBA00022989"/>
    </source>
</evidence>
<feature type="domain" description="ABC3 transporter permease C-terminal" evidence="7">
    <location>
        <begin position="299"/>
        <end position="411"/>
    </location>
</feature>
<feature type="domain" description="MacB-like periplasmic core" evidence="8">
    <location>
        <begin position="20"/>
        <end position="248"/>
    </location>
</feature>
<dbReference type="Pfam" id="PF02687">
    <property type="entry name" value="FtsX"/>
    <property type="match status" value="2"/>
</dbReference>
<feature type="domain" description="ABC3 transporter permease C-terminal" evidence="7">
    <location>
        <begin position="681"/>
        <end position="790"/>
    </location>
</feature>
<evidence type="ECO:0000259" key="7">
    <source>
        <dbReference type="Pfam" id="PF02687"/>
    </source>
</evidence>
<feature type="transmembrane region" description="Helical" evidence="6">
    <location>
        <begin position="765"/>
        <end position="787"/>
    </location>
</feature>
<feature type="transmembrane region" description="Helical" evidence="6">
    <location>
        <begin position="437"/>
        <end position="457"/>
    </location>
</feature>
<evidence type="ECO:0000256" key="5">
    <source>
        <dbReference type="ARBA" id="ARBA00023136"/>
    </source>
</evidence>
<feature type="transmembrane region" description="Helical" evidence="6">
    <location>
        <begin position="733"/>
        <end position="753"/>
    </location>
</feature>
<feature type="transmembrane region" description="Helical" evidence="6">
    <location>
        <begin position="345"/>
        <end position="367"/>
    </location>
</feature>
<dbReference type="EMBL" id="VLNR01000020">
    <property type="protein sequence ID" value="TSE08702.1"/>
    <property type="molecule type" value="Genomic_DNA"/>
</dbReference>
<evidence type="ECO:0000256" key="6">
    <source>
        <dbReference type="SAM" id="Phobius"/>
    </source>
</evidence>
<dbReference type="InterPro" id="IPR003838">
    <property type="entry name" value="ABC3_permease_C"/>
</dbReference>
<keyword evidence="4 6" id="KW-1133">Transmembrane helix</keyword>
<dbReference type="PANTHER" id="PTHR30572">
    <property type="entry name" value="MEMBRANE COMPONENT OF TRANSPORTER-RELATED"/>
    <property type="match status" value="1"/>
</dbReference>
<feature type="domain" description="MacB-like periplasmic core" evidence="8">
    <location>
        <begin position="533"/>
        <end position="628"/>
    </location>
</feature>
<evidence type="ECO:0000259" key="8">
    <source>
        <dbReference type="Pfam" id="PF12704"/>
    </source>
</evidence>
<dbReference type="InterPro" id="IPR050250">
    <property type="entry name" value="Macrolide_Exporter_MacB"/>
</dbReference>
<dbReference type="PANTHER" id="PTHR30572:SF18">
    <property type="entry name" value="ABC-TYPE MACROLIDE FAMILY EXPORT SYSTEM PERMEASE COMPONENT 2"/>
    <property type="match status" value="1"/>
</dbReference>
<dbReference type="GO" id="GO:0005886">
    <property type="term" value="C:plasma membrane"/>
    <property type="evidence" value="ECO:0007669"/>
    <property type="project" value="UniProtKB-SubCell"/>
</dbReference>
<feature type="transmembrane region" description="Helical" evidence="6">
    <location>
        <begin position="674"/>
        <end position="697"/>
    </location>
</feature>
<accession>A0A554VKU7</accession>
<evidence type="ECO:0000313" key="9">
    <source>
        <dbReference type="EMBL" id="TSE08702.1"/>
    </source>
</evidence>
<reference evidence="9 10" key="1">
    <citation type="submission" date="2019-07" db="EMBL/GenBank/DDBJ databases">
        <title>The draft genome sequence of Aquimarina algiphila M91.</title>
        <authorList>
            <person name="Meng X."/>
        </authorList>
    </citation>
    <scope>NUCLEOTIDE SEQUENCE [LARGE SCALE GENOMIC DNA]</scope>
    <source>
        <strain evidence="9 10">M91</strain>
    </source>
</reference>
<evidence type="ECO:0000256" key="2">
    <source>
        <dbReference type="ARBA" id="ARBA00022475"/>
    </source>
</evidence>
<dbReference type="Proteomes" id="UP000318833">
    <property type="component" value="Unassembled WGS sequence"/>
</dbReference>
<keyword evidence="10" id="KW-1185">Reference proteome</keyword>
<evidence type="ECO:0000256" key="1">
    <source>
        <dbReference type="ARBA" id="ARBA00004651"/>
    </source>
</evidence>
<keyword evidence="5 6" id="KW-0472">Membrane</keyword>
<protein>
    <submittedName>
        <fullName evidence="9">FtsX-like permease family protein</fullName>
    </submittedName>
</protein>
<comment type="caution">
    <text evidence="9">The sequence shown here is derived from an EMBL/GenBank/DDBJ whole genome shotgun (WGS) entry which is preliminary data.</text>
</comment>
<keyword evidence="2" id="KW-1003">Cell membrane</keyword>
<dbReference type="RefSeq" id="WP_143916514.1">
    <property type="nucleotide sequence ID" value="NZ_CANMIK010000023.1"/>
</dbReference>
<evidence type="ECO:0000256" key="3">
    <source>
        <dbReference type="ARBA" id="ARBA00022692"/>
    </source>
</evidence>
<feature type="transmembrane region" description="Helical" evidence="6">
    <location>
        <begin position="293"/>
        <end position="316"/>
    </location>
</feature>
<feature type="transmembrane region" description="Helical" evidence="6">
    <location>
        <begin position="387"/>
        <end position="416"/>
    </location>
</feature>
<dbReference type="Pfam" id="PF12704">
    <property type="entry name" value="MacB_PCD"/>
    <property type="match status" value="2"/>
</dbReference>
<dbReference type="GO" id="GO:0022857">
    <property type="term" value="F:transmembrane transporter activity"/>
    <property type="evidence" value="ECO:0007669"/>
    <property type="project" value="TreeGrafter"/>
</dbReference>
<keyword evidence="3 6" id="KW-0812">Transmembrane</keyword>
<proteinExistence type="predicted"/>
<dbReference type="OrthoDB" id="5933722at2"/>
<gene>
    <name evidence="9" type="ORF">FOF46_11175</name>
</gene>
<dbReference type="InterPro" id="IPR025857">
    <property type="entry name" value="MacB_PCD"/>
</dbReference>
<sequence>MIKNYIKIAWRNLLKNKVNTAINIFGLSIGISTCMVILIFVRYESSFDHYHEKAENTYRVVQHNQLPDQTLYWNTTAYPLASALRNDFPEIDMVTQTAGPVSREFSIEDEERDLIRFEESHVLFADPFFLKTFDIEWIAGDFNTALSDINSIILTEELANKYFPEHNENYQSIMGKTIALQSKDPLKVTGVIKSAPGNSNQRYNILIPYEFFKINNPYFSGNWSGNYQGTTYVVLQNEELRKPLEAKIASWKKKYLKPEDDKRISYFLQPLTEIHNETLYGSSPGGYILPSKVLFTASIVALFILVIAIVNFINLLTAQSISRSKEVGIRKVLGSKRRDLIRQFIFENSIIIIGTLCISVAIVSALLHQLNTNLSIIDLKLQFAWSHIGLILLIGCFTILLAAIYPAIVLSAYRPIQALKNRIQLRGTGNFNLRRSLIVFQFVIVQLFVIAAIVVALQMNYFKNESMGFSSNAVVMTPTPEFSKLEVFRNVLLENNNISKVSFGSGPPMAVHGFQLGTSFRRPEQTVEESLDAEMKIGDVNYLDFYDLELLAGRNFTSNKETFDEFIVNETLLKSYNWTPEEAIGKKIQINEGQATIVGVVKDYHNNSFQYEITPCIILNWEYYQNQAFIKIGNQNYESLAMIKEVWEDTFTSSIYRYDFLDDAIEKEYVLERLVFNGFTIFSILAICIGCLGLFGLMSFITSRKTKEIGIRKVMGASILQILSFFTKEFMRLVALAFIIAVPVVYYLMNLWLEGFTYRIDISIWMLLSGGLITFIISVITCSFQSIKAALANPIHALREE</sequence>
<name>A0A554VKU7_9FLAO</name>
<dbReference type="AlphaFoldDB" id="A0A554VKU7"/>
<evidence type="ECO:0000313" key="10">
    <source>
        <dbReference type="Proteomes" id="UP000318833"/>
    </source>
</evidence>
<comment type="subcellular location">
    <subcellularLocation>
        <location evidence="1">Cell membrane</location>
        <topology evidence="1">Multi-pass membrane protein</topology>
    </subcellularLocation>
</comment>